<accession>A0A6C0GKD8</accession>
<protein>
    <recommendedName>
        <fullName evidence="3">Tetratricopeptide repeat protein</fullName>
    </recommendedName>
</protein>
<dbReference type="Proteomes" id="UP000480178">
    <property type="component" value="Chromosome"/>
</dbReference>
<dbReference type="SUPFAM" id="SSF48452">
    <property type="entry name" value="TPR-like"/>
    <property type="match status" value="1"/>
</dbReference>
<dbReference type="RefSeq" id="WP_162444552.1">
    <property type="nucleotide sequence ID" value="NZ_CP048222.1"/>
</dbReference>
<dbReference type="AlphaFoldDB" id="A0A6C0GKD8"/>
<evidence type="ECO:0000313" key="1">
    <source>
        <dbReference type="EMBL" id="QHT68541.1"/>
    </source>
</evidence>
<evidence type="ECO:0008006" key="3">
    <source>
        <dbReference type="Google" id="ProtNLM"/>
    </source>
</evidence>
<dbReference type="KEGG" id="rhoz:GXP67_18775"/>
<dbReference type="Gene3D" id="1.25.40.10">
    <property type="entry name" value="Tetratricopeptide repeat domain"/>
    <property type="match status" value="1"/>
</dbReference>
<dbReference type="InterPro" id="IPR011990">
    <property type="entry name" value="TPR-like_helical_dom_sf"/>
</dbReference>
<reference evidence="1 2" key="1">
    <citation type="submission" date="2020-01" db="EMBL/GenBank/DDBJ databases">
        <authorList>
            <person name="Kim M.K."/>
        </authorList>
    </citation>
    <scope>NUCLEOTIDE SEQUENCE [LARGE SCALE GENOMIC DNA]</scope>
    <source>
        <strain evidence="1 2">172606-1</strain>
    </source>
</reference>
<dbReference type="EMBL" id="CP048222">
    <property type="protein sequence ID" value="QHT68541.1"/>
    <property type="molecule type" value="Genomic_DNA"/>
</dbReference>
<keyword evidence="2" id="KW-1185">Reference proteome</keyword>
<name>A0A6C0GKD8_9BACT</name>
<sequence length="434" mass="48568">MMIMRAHVMLTLALLLGFSGLIKAQAPNWGSQAAEAQEKYALFSDNVKLKDFKSAAVPLSWLLKNAPELGKDLYVKGRQTYEGLVDQTKDPKQLVVYQDSALAMYDLQAKYFKEEAEVLNRKGLKAYPYLSSRPNSVDQLFPLYEKIVALNKEATYSPNIQYYMDLICKKKSAGTFTDEQVLAKFDEISSIIDKNSSGADASKQQNWAQARTYVDQMLQSCVKIDCNFVKNQLGPKFKQNPTDVAMAKKIFGLMATGKCTEDPLFLEAGEAMVKAEPSYGVYRVLAKIQESGKNYDKASAYYEESIKYASSPSEKAESYIEIAQVHDRKGANQSARNYYLKAAESGKTAAYTAIGNLYLSSHKECTDSNPVKAKLWAIAAYEMYQKAGDKANMAKARQYFPTAEEIFTHGMTEQIGKQMSTGCWINETVTLQKK</sequence>
<evidence type="ECO:0000313" key="2">
    <source>
        <dbReference type="Proteomes" id="UP000480178"/>
    </source>
</evidence>
<gene>
    <name evidence="1" type="ORF">GXP67_18775</name>
</gene>
<organism evidence="1 2">
    <name type="scientific">Rhodocytophaga rosea</name>
    <dbReference type="NCBI Taxonomy" id="2704465"/>
    <lineage>
        <taxon>Bacteria</taxon>
        <taxon>Pseudomonadati</taxon>
        <taxon>Bacteroidota</taxon>
        <taxon>Cytophagia</taxon>
        <taxon>Cytophagales</taxon>
        <taxon>Rhodocytophagaceae</taxon>
        <taxon>Rhodocytophaga</taxon>
    </lineage>
</organism>
<proteinExistence type="predicted"/>